<dbReference type="STRING" id="1392247.A0A3N4KAZ5"/>
<organism evidence="2 3">
    <name type="scientific">Morchella conica CCBAS932</name>
    <dbReference type="NCBI Taxonomy" id="1392247"/>
    <lineage>
        <taxon>Eukaryota</taxon>
        <taxon>Fungi</taxon>
        <taxon>Dikarya</taxon>
        <taxon>Ascomycota</taxon>
        <taxon>Pezizomycotina</taxon>
        <taxon>Pezizomycetes</taxon>
        <taxon>Pezizales</taxon>
        <taxon>Morchellaceae</taxon>
        <taxon>Morchella</taxon>
    </lineage>
</organism>
<dbReference type="AlphaFoldDB" id="A0A3N4KAZ5"/>
<dbReference type="PANTHER" id="PTHR10039">
    <property type="entry name" value="AMELOGENIN"/>
    <property type="match status" value="1"/>
</dbReference>
<dbReference type="OrthoDB" id="448455at2759"/>
<dbReference type="Proteomes" id="UP000277580">
    <property type="component" value="Unassembled WGS sequence"/>
</dbReference>
<proteinExistence type="predicted"/>
<keyword evidence="3" id="KW-1185">Reference proteome</keyword>
<dbReference type="InParanoid" id="A0A3N4KAZ5"/>
<accession>A0A3N4KAZ5</accession>
<dbReference type="PANTHER" id="PTHR10039:SF16">
    <property type="entry name" value="GPI INOSITOL-DEACYLASE"/>
    <property type="match status" value="1"/>
</dbReference>
<dbReference type="InterPro" id="IPR054471">
    <property type="entry name" value="GPIID_WHD"/>
</dbReference>
<evidence type="ECO:0000313" key="3">
    <source>
        <dbReference type="Proteomes" id="UP000277580"/>
    </source>
</evidence>
<gene>
    <name evidence="2" type="ORF">P167DRAFT_580422</name>
</gene>
<dbReference type="EMBL" id="ML119304">
    <property type="protein sequence ID" value="RPB06512.1"/>
    <property type="molecule type" value="Genomic_DNA"/>
</dbReference>
<protein>
    <recommendedName>
        <fullName evidence="1">GPI inositol-deacylase winged helix domain-containing protein</fullName>
    </recommendedName>
</protein>
<sequence>MYRFLLVHFFIEDICKQTTVNEIKSSMQNLDSSLAEEDALFGIYQRVVQDIKEQRKSRRTLALKSLSWAVNAFRALTIEEFCQAVSVSDHIKAIGPGDTPDISMILEVCGGLLLVDSTDGRVKPAHFSINEYLTASCGAIPDAAKTVTTDCFTFLALGYFEQPCLSYKKYRANLDLYPLWEYATFNLYNHVYLWDKDEPCEPFLKFLGSPAVYVYIEDRRRLWRYQTGHFLPPLDPLVLPFSQAVEACYSGHVATFEYLCNGLQQGSEDLCALLQAGVLAAVGMGNRDMTVALSRTVRLTDDQIVSNLSRDLEHLMKLMLFVELLEL</sequence>
<evidence type="ECO:0000313" key="2">
    <source>
        <dbReference type="EMBL" id="RPB06512.1"/>
    </source>
</evidence>
<reference evidence="2 3" key="1">
    <citation type="journal article" date="2018" name="Nat. Ecol. Evol.">
        <title>Pezizomycetes genomes reveal the molecular basis of ectomycorrhizal truffle lifestyle.</title>
        <authorList>
            <person name="Murat C."/>
            <person name="Payen T."/>
            <person name="Noel B."/>
            <person name="Kuo A."/>
            <person name="Morin E."/>
            <person name="Chen J."/>
            <person name="Kohler A."/>
            <person name="Krizsan K."/>
            <person name="Balestrini R."/>
            <person name="Da Silva C."/>
            <person name="Montanini B."/>
            <person name="Hainaut M."/>
            <person name="Levati E."/>
            <person name="Barry K.W."/>
            <person name="Belfiori B."/>
            <person name="Cichocki N."/>
            <person name="Clum A."/>
            <person name="Dockter R.B."/>
            <person name="Fauchery L."/>
            <person name="Guy J."/>
            <person name="Iotti M."/>
            <person name="Le Tacon F."/>
            <person name="Lindquist E.A."/>
            <person name="Lipzen A."/>
            <person name="Malagnac F."/>
            <person name="Mello A."/>
            <person name="Molinier V."/>
            <person name="Miyauchi S."/>
            <person name="Poulain J."/>
            <person name="Riccioni C."/>
            <person name="Rubini A."/>
            <person name="Sitrit Y."/>
            <person name="Splivallo R."/>
            <person name="Traeger S."/>
            <person name="Wang M."/>
            <person name="Zifcakova L."/>
            <person name="Wipf D."/>
            <person name="Zambonelli A."/>
            <person name="Paolocci F."/>
            <person name="Nowrousian M."/>
            <person name="Ottonello S."/>
            <person name="Baldrian P."/>
            <person name="Spatafora J.W."/>
            <person name="Henrissat B."/>
            <person name="Nagy L.G."/>
            <person name="Aury J.M."/>
            <person name="Wincker P."/>
            <person name="Grigoriev I.V."/>
            <person name="Bonfante P."/>
            <person name="Martin F.M."/>
        </authorList>
    </citation>
    <scope>NUCLEOTIDE SEQUENCE [LARGE SCALE GENOMIC DNA]</scope>
    <source>
        <strain evidence="2 3">CCBAS932</strain>
    </source>
</reference>
<evidence type="ECO:0000259" key="1">
    <source>
        <dbReference type="Pfam" id="PF22939"/>
    </source>
</evidence>
<name>A0A3N4KAZ5_9PEZI</name>
<dbReference type="Pfam" id="PF22939">
    <property type="entry name" value="WHD_GPIID"/>
    <property type="match status" value="1"/>
</dbReference>
<feature type="domain" description="GPI inositol-deacylase winged helix" evidence="1">
    <location>
        <begin position="58"/>
        <end position="135"/>
    </location>
</feature>